<evidence type="ECO:0000313" key="3">
    <source>
        <dbReference type="Proteomes" id="UP000178870"/>
    </source>
</evidence>
<evidence type="ECO:0000259" key="1">
    <source>
        <dbReference type="Pfam" id="PF01850"/>
    </source>
</evidence>
<dbReference type="EMBL" id="MGGP01000018">
    <property type="protein sequence ID" value="OGM32061.1"/>
    <property type="molecule type" value="Genomic_DNA"/>
</dbReference>
<sequence length="146" mass="16543">MTSTGNLILVDSNIVIYSLDDGSPKSKVAKNFLEEKSLGLVLSHQTLLETYRVITHRAYPRPYTAKQAFISLQSISEQRIIISPRENTFEITQELILKHGLLGNKIFDAYLVATAVSWGISTIATDNEKDFRIFNEVKVINPFRQK</sequence>
<dbReference type="Proteomes" id="UP000178870">
    <property type="component" value="Unassembled WGS sequence"/>
</dbReference>
<reference evidence="2 3" key="1">
    <citation type="journal article" date="2016" name="Nat. Commun.">
        <title>Thousands of microbial genomes shed light on interconnected biogeochemical processes in an aquifer system.</title>
        <authorList>
            <person name="Anantharaman K."/>
            <person name="Brown C.T."/>
            <person name="Hug L.A."/>
            <person name="Sharon I."/>
            <person name="Castelle C.J."/>
            <person name="Probst A.J."/>
            <person name="Thomas B.C."/>
            <person name="Singh A."/>
            <person name="Wilkins M.J."/>
            <person name="Karaoz U."/>
            <person name="Brodie E.L."/>
            <person name="Williams K.H."/>
            <person name="Hubbard S.S."/>
            <person name="Banfield J.F."/>
        </authorList>
    </citation>
    <scope>NUCLEOTIDE SEQUENCE [LARGE SCALE GENOMIC DNA]</scope>
</reference>
<dbReference type="SUPFAM" id="SSF88723">
    <property type="entry name" value="PIN domain-like"/>
    <property type="match status" value="1"/>
</dbReference>
<evidence type="ECO:0000313" key="2">
    <source>
        <dbReference type="EMBL" id="OGM32061.1"/>
    </source>
</evidence>
<dbReference type="Pfam" id="PF01850">
    <property type="entry name" value="PIN"/>
    <property type="match status" value="1"/>
</dbReference>
<name>A0A1F7YXQ6_9BACT</name>
<dbReference type="AlphaFoldDB" id="A0A1F7YXQ6"/>
<gene>
    <name evidence="2" type="ORF">A2803_00645</name>
</gene>
<dbReference type="InterPro" id="IPR029060">
    <property type="entry name" value="PIN-like_dom_sf"/>
</dbReference>
<dbReference type="InterPro" id="IPR002716">
    <property type="entry name" value="PIN_dom"/>
</dbReference>
<dbReference type="Gene3D" id="3.40.50.1010">
    <property type="entry name" value="5'-nuclease"/>
    <property type="match status" value="1"/>
</dbReference>
<organism evidence="2 3">
    <name type="scientific">Candidatus Woesebacteria bacterium RIFCSPHIGHO2_01_FULL_44_21</name>
    <dbReference type="NCBI Taxonomy" id="1802503"/>
    <lineage>
        <taxon>Bacteria</taxon>
        <taxon>Candidatus Woeseibacteriota</taxon>
    </lineage>
</organism>
<proteinExistence type="predicted"/>
<accession>A0A1F7YXQ6</accession>
<comment type="caution">
    <text evidence="2">The sequence shown here is derived from an EMBL/GenBank/DDBJ whole genome shotgun (WGS) entry which is preliminary data.</text>
</comment>
<protein>
    <recommendedName>
        <fullName evidence="1">PIN domain-containing protein</fullName>
    </recommendedName>
</protein>
<feature type="domain" description="PIN" evidence="1">
    <location>
        <begin position="8"/>
        <end position="131"/>
    </location>
</feature>